<dbReference type="EC" id="3.2.1.51" evidence="2"/>
<proteinExistence type="inferred from homology"/>
<gene>
    <name evidence="8" type="ORF">QUW02_12795</name>
</gene>
<accession>A0ABT7U8C4</accession>
<dbReference type="Pfam" id="PF00754">
    <property type="entry name" value="F5_F8_type_C"/>
    <property type="match status" value="1"/>
</dbReference>
<sequence length="498" mass="55853">MKKTHVLLFSLLLSGSTLTSMAQGTVTQQHLDNPDNEPAPVFPVPSDRQLAWQETEFYAFFHYGMNTYTGLEWGKGNEDRSQFRPPRHPDCKQWIQAAKDAGMKGGIAVVKHHDGFCLWPTKTTDHNANNCGLGFEVNVPKAYAEASEELGMKYGFYISPWDRNSAHYGKDTYVKEVFLKQATELAQYGHDQFEMWFDGANGGDGYYGGANEVRNIDASTYYDVPNLSDAIHKMQPNCVMWGVGDEARWIGNEAGWAGTTNWSTEYRPSRGAGENGSEDGWRWFPGESDAKGTTAGWFWHSNEQPRSLNELFKFYLETVGRNATLILNFPPNRDGVLPEATVTRMRELGNLLKERLGTDLAKNAKITVSETRANGQNRNYEAANLNDENKDTYWATNDNSKQATITLTWDAPINAHYVSLMEYIKLGQRVKSFTIETSADGATWTPRATNQCTTIGYKRIVPLNGSTTDYGNGFDVKAIRITINDSKACPLLHTISVY</sequence>
<dbReference type="EMBL" id="JAUDCF010000051">
    <property type="protein sequence ID" value="MDM8146785.1"/>
    <property type="molecule type" value="Genomic_DNA"/>
</dbReference>
<dbReference type="PANTHER" id="PTHR10030">
    <property type="entry name" value="ALPHA-L-FUCOSIDASE"/>
    <property type="match status" value="1"/>
</dbReference>
<feature type="signal peptide" evidence="6">
    <location>
        <begin position="1"/>
        <end position="22"/>
    </location>
</feature>
<keyword evidence="4" id="KW-0378">Hydrolase</keyword>
<dbReference type="Pfam" id="PF01120">
    <property type="entry name" value="Alpha_L_fucos"/>
    <property type="match status" value="1"/>
</dbReference>
<evidence type="ECO:0000256" key="2">
    <source>
        <dbReference type="ARBA" id="ARBA00012662"/>
    </source>
</evidence>
<reference evidence="9" key="2">
    <citation type="submission" date="2023-07" db="EMBL/GenBank/DDBJ databases">
        <title>Identification and characterization of horizontal gene transfer across gut microbiota members of farm animals based on homology search.</title>
        <authorList>
            <person name="Schwarzerova J."/>
            <person name="Nykrynova M."/>
            <person name="Jureckova K."/>
            <person name="Cejkova D."/>
            <person name="Rychlik I."/>
        </authorList>
    </citation>
    <scope>NUCLEOTIDE SEQUENCE [LARGE SCALE GENOMIC DNA]</scope>
    <source>
        <strain evidence="9">ET4</strain>
    </source>
</reference>
<evidence type="ECO:0000256" key="4">
    <source>
        <dbReference type="ARBA" id="ARBA00022801"/>
    </source>
</evidence>
<dbReference type="SUPFAM" id="SSF51445">
    <property type="entry name" value="(Trans)glycosidases"/>
    <property type="match status" value="1"/>
</dbReference>
<dbReference type="Proteomes" id="UP001228403">
    <property type="component" value="Unassembled WGS sequence"/>
</dbReference>
<dbReference type="InterPro" id="IPR000933">
    <property type="entry name" value="Glyco_hydro_29"/>
</dbReference>
<keyword evidence="9" id="KW-1185">Reference proteome</keyword>
<keyword evidence="5" id="KW-0326">Glycosidase</keyword>
<comment type="caution">
    <text evidence="8">The sequence shown here is derived from an EMBL/GenBank/DDBJ whole genome shotgun (WGS) entry which is preliminary data.</text>
</comment>
<dbReference type="SUPFAM" id="SSF49785">
    <property type="entry name" value="Galactose-binding domain-like"/>
    <property type="match status" value="1"/>
</dbReference>
<evidence type="ECO:0000256" key="3">
    <source>
        <dbReference type="ARBA" id="ARBA00022729"/>
    </source>
</evidence>
<keyword evidence="3 6" id="KW-0732">Signal</keyword>
<dbReference type="InterPro" id="IPR017853">
    <property type="entry name" value="GH"/>
</dbReference>
<dbReference type="InterPro" id="IPR008979">
    <property type="entry name" value="Galactose-bd-like_sf"/>
</dbReference>
<organism evidence="8 9">
    <name type="scientific">Bacteroides eggerthii</name>
    <dbReference type="NCBI Taxonomy" id="28111"/>
    <lineage>
        <taxon>Bacteria</taxon>
        <taxon>Pseudomonadati</taxon>
        <taxon>Bacteroidota</taxon>
        <taxon>Bacteroidia</taxon>
        <taxon>Bacteroidales</taxon>
        <taxon>Bacteroidaceae</taxon>
        <taxon>Bacteroides</taxon>
    </lineage>
</organism>
<evidence type="ECO:0000256" key="5">
    <source>
        <dbReference type="ARBA" id="ARBA00023295"/>
    </source>
</evidence>
<feature type="domain" description="F5/8 type C" evidence="7">
    <location>
        <begin position="351"/>
        <end position="498"/>
    </location>
</feature>
<evidence type="ECO:0000313" key="9">
    <source>
        <dbReference type="Proteomes" id="UP001228403"/>
    </source>
</evidence>
<evidence type="ECO:0000259" key="7">
    <source>
        <dbReference type="PROSITE" id="PS50022"/>
    </source>
</evidence>
<reference evidence="8 9" key="1">
    <citation type="submission" date="2023-06" db="EMBL/GenBank/DDBJ databases">
        <authorList>
            <person name="Zeman M."/>
            <person name="Kubasova T."/>
            <person name="Jahodarova E."/>
            <person name="Nykrynova M."/>
            <person name="Rychlik I."/>
        </authorList>
    </citation>
    <scope>NUCLEOTIDE SEQUENCE [LARGE SCALE GENOMIC DNA]</scope>
    <source>
        <strain evidence="8 9">ET4</strain>
    </source>
</reference>
<dbReference type="PANTHER" id="PTHR10030:SF37">
    <property type="entry name" value="ALPHA-L-FUCOSIDASE-RELATED"/>
    <property type="match status" value="1"/>
</dbReference>
<dbReference type="Gene3D" id="3.20.20.80">
    <property type="entry name" value="Glycosidases"/>
    <property type="match status" value="1"/>
</dbReference>
<dbReference type="SMART" id="SM00812">
    <property type="entry name" value="Alpha_L_fucos"/>
    <property type="match status" value="1"/>
</dbReference>
<evidence type="ECO:0000256" key="1">
    <source>
        <dbReference type="ARBA" id="ARBA00007951"/>
    </source>
</evidence>
<dbReference type="InterPro" id="IPR057739">
    <property type="entry name" value="Glyco_hydro_29_N"/>
</dbReference>
<dbReference type="PROSITE" id="PS50022">
    <property type="entry name" value="FA58C_3"/>
    <property type="match status" value="1"/>
</dbReference>
<evidence type="ECO:0000313" key="8">
    <source>
        <dbReference type="EMBL" id="MDM8146785.1"/>
    </source>
</evidence>
<dbReference type="Gene3D" id="2.60.120.260">
    <property type="entry name" value="Galactose-binding domain-like"/>
    <property type="match status" value="1"/>
</dbReference>
<dbReference type="InterPro" id="IPR000421">
    <property type="entry name" value="FA58C"/>
</dbReference>
<comment type="similarity">
    <text evidence="1">Belongs to the glycosyl hydrolase 29 family.</text>
</comment>
<evidence type="ECO:0000256" key="6">
    <source>
        <dbReference type="SAM" id="SignalP"/>
    </source>
</evidence>
<protein>
    <recommendedName>
        <fullName evidence="2">alpha-L-fucosidase</fullName>
        <ecNumber evidence="2">3.2.1.51</ecNumber>
    </recommendedName>
</protein>
<name>A0ABT7U8C4_9BACE</name>
<feature type="chain" id="PRO_5047177802" description="alpha-L-fucosidase" evidence="6">
    <location>
        <begin position="23"/>
        <end position="498"/>
    </location>
</feature>